<keyword evidence="2" id="KW-1185">Reference proteome</keyword>
<evidence type="ECO:0000313" key="1">
    <source>
        <dbReference type="EMBL" id="KAG9339068.1"/>
    </source>
</evidence>
<organism evidence="1 2">
    <name type="scientific">Albula glossodonta</name>
    <name type="common">roundjaw bonefish</name>
    <dbReference type="NCBI Taxonomy" id="121402"/>
    <lineage>
        <taxon>Eukaryota</taxon>
        <taxon>Metazoa</taxon>
        <taxon>Chordata</taxon>
        <taxon>Craniata</taxon>
        <taxon>Vertebrata</taxon>
        <taxon>Euteleostomi</taxon>
        <taxon>Actinopterygii</taxon>
        <taxon>Neopterygii</taxon>
        <taxon>Teleostei</taxon>
        <taxon>Albuliformes</taxon>
        <taxon>Albulidae</taxon>
        <taxon>Albula</taxon>
    </lineage>
</organism>
<dbReference type="EMBL" id="JAFBMS010000058">
    <property type="protein sequence ID" value="KAG9339068.1"/>
    <property type="molecule type" value="Genomic_DNA"/>
</dbReference>
<proteinExistence type="predicted"/>
<name>A0A8T2NNC7_9TELE</name>
<comment type="caution">
    <text evidence="1">The sequence shown here is derived from an EMBL/GenBank/DDBJ whole genome shotgun (WGS) entry which is preliminary data.</text>
</comment>
<evidence type="ECO:0000313" key="2">
    <source>
        <dbReference type="Proteomes" id="UP000824540"/>
    </source>
</evidence>
<gene>
    <name evidence="1" type="ORF">JZ751_024096</name>
</gene>
<dbReference type="AlphaFoldDB" id="A0A8T2NNC7"/>
<reference evidence="1" key="1">
    <citation type="thesis" date="2021" institute="BYU ScholarsArchive" country="Provo, UT, USA">
        <title>Applications of and Algorithms for Genome Assembly and Genomic Analyses with an Emphasis on Marine Teleosts.</title>
        <authorList>
            <person name="Pickett B.D."/>
        </authorList>
    </citation>
    <scope>NUCLEOTIDE SEQUENCE</scope>
    <source>
        <strain evidence="1">HI-2016</strain>
    </source>
</reference>
<dbReference type="Proteomes" id="UP000824540">
    <property type="component" value="Unassembled WGS sequence"/>
</dbReference>
<accession>A0A8T2NNC7</accession>
<protein>
    <submittedName>
        <fullName evidence="1">Uncharacterized protein</fullName>
    </submittedName>
</protein>
<sequence length="53" mass="5931">MGPGSTDSTDWSQGYVFTGLTHVRSVHCQLIRLFARGIEDQPLFEDFCTPTVI</sequence>